<dbReference type="GO" id="GO:0140359">
    <property type="term" value="F:ABC-type transporter activity"/>
    <property type="evidence" value="ECO:0007669"/>
    <property type="project" value="InterPro"/>
</dbReference>
<reference evidence="2 3" key="1">
    <citation type="submission" date="2016-11" db="EMBL/GenBank/DDBJ databases">
        <authorList>
            <person name="Jaros S."/>
            <person name="Januszkiewicz K."/>
            <person name="Wedrychowicz H."/>
        </authorList>
    </citation>
    <scope>NUCLEOTIDE SEQUENCE [LARGE SCALE GENOMIC DNA]</scope>
    <source>
        <strain evidence="2 3">DSM 14828</strain>
    </source>
</reference>
<dbReference type="PANTHER" id="PTHR37305">
    <property type="entry name" value="INTEGRAL MEMBRANE PROTEIN-RELATED"/>
    <property type="match status" value="1"/>
</dbReference>
<name>A0A1M4ZTE0_9FIRM</name>
<dbReference type="GO" id="GO:0005886">
    <property type="term" value="C:plasma membrane"/>
    <property type="evidence" value="ECO:0007669"/>
    <property type="project" value="UniProtKB-SubCell"/>
</dbReference>
<dbReference type="Proteomes" id="UP000184251">
    <property type="component" value="Unassembled WGS sequence"/>
</dbReference>
<dbReference type="Pfam" id="PF12679">
    <property type="entry name" value="ABC2_membrane_2"/>
    <property type="match status" value="1"/>
</dbReference>
<evidence type="ECO:0000313" key="3">
    <source>
        <dbReference type="Proteomes" id="UP000184251"/>
    </source>
</evidence>
<dbReference type="OrthoDB" id="66636at2"/>
<keyword evidence="1" id="KW-1133">Transmembrane helix</keyword>
<feature type="transmembrane region" description="Helical" evidence="1">
    <location>
        <begin position="73"/>
        <end position="96"/>
    </location>
</feature>
<feature type="transmembrane region" description="Helical" evidence="1">
    <location>
        <begin position="117"/>
        <end position="142"/>
    </location>
</feature>
<keyword evidence="1" id="KW-0812">Transmembrane</keyword>
<protein>
    <submittedName>
        <fullName evidence="2">ABC-2 type transport system permease protein</fullName>
    </submittedName>
</protein>
<gene>
    <name evidence="2" type="ORF">SAMN02746064_02127</name>
</gene>
<organism evidence="2 3">
    <name type="scientific">Alkalibacter saccharofermentans DSM 14828</name>
    <dbReference type="NCBI Taxonomy" id="1120975"/>
    <lineage>
        <taxon>Bacteria</taxon>
        <taxon>Bacillati</taxon>
        <taxon>Bacillota</taxon>
        <taxon>Clostridia</taxon>
        <taxon>Eubacteriales</taxon>
        <taxon>Eubacteriaceae</taxon>
        <taxon>Alkalibacter</taxon>
    </lineage>
</organism>
<keyword evidence="3" id="KW-1185">Reference proteome</keyword>
<dbReference type="RefSeq" id="WP_073271917.1">
    <property type="nucleotide sequence ID" value="NZ_FQTU01000019.1"/>
</dbReference>
<proteinExistence type="predicted"/>
<evidence type="ECO:0000256" key="1">
    <source>
        <dbReference type="SAM" id="Phobius"/>
    </source>
</evidence>
<dbReference type="EMBL" id="FQTU01000019">
    <property type="protein sequence ID" value="SHF20856.1"/>
    <property type="molecule type" value="Genomic_DNA"/>
</dbReference>
<dbReference type="STRING" id="1120975.SAMN02746064_02127"/>
<dbReference type="PANTHER" id="PTHR37305:SF2">
    <property type="entry name" value="BACITRACIN TRANSPORT PERMEASE PROTEIN BCRB"/>
    <property type="match status" value="1"/>
</dbReference>
<feature type="transmembrane region" description="Helical" evidence="1">
    <location>
        <begin position="194"/>
        <end position="215"/>
    </location>
</feature>
<feature type="transmembrane region" description="Helical" evidence="1">
    <location>
        <begin position="235"/>
        <end position="257"/>
    </location>
</feature>
<sequence length="264" mass="29386">MSIVLLKKTLKRNWVLWAIFFAVLTMYLTIMIYMFDPDDIQAIISMVELFPEELMKAMGFAGFTDITGYLASWLYGMLMLAFPMVYCIILGNRLVAKMVDDGSMAYLLSTPNSRNKIVITQGLYALASVAFLFAALFGVGVAISEMIYPGLLDIGGFLRLNITTMLVNMFVIMLVFFFSCLFNDIKYSTGFGAGIPILFFLMNLLGGVSDDAAIIKDLSIYGLYDPLTVATESTFVWANLFYVAGIIVFFAAGVAIFNRKRLPI</sequence>
<feature type="transmembrane region" description="Helical" evidence="1">
    <location>
        <begin position="14"/>
        <end position="35"/>
    </location>
</feature>
<keyword evidence="1" id="KW-0472">Membrane</keyword>
<dbReference type="AlphaFoldDB" id="A0A1M4ZTE0"/>
<accession>A0A1M4ZTE0</accession>
<feature type="transmembrane region" description="Helical" evidence="1">
    <location>
        <begin position="162"/>
        <end position="182"/>
    </location>
</feature>
<evidence type="ECO:0000313" key="2">
    <source>
        <dbReference type="EMBL" id="SHF20856.1"/>
    </source>
</evidence>